<reference evidence="3 4" key="1">
    <citation type="submission" date="2020-06" db="EMBL/GenBank/DDBJ databases">
        <title>Draft genome of Uliginosibacterium sp. IMCC34675.</title>
        <authorList>
            <person name="Song J."/>
        </authorList>
    </citation>
    <scope>NUCLEOTIDE SEQUENCE [LARGE SCALE GENOMIC DNA]</scope>
    <source>
        <strain evidence="3 4">IMCC34675</strain>
    </source>
</reference>
<feature type="chain" id="PRO_5046718443" evidence="2">
    <location>
        <begin position="30"/>
        <end position="249"/>
    </location>
</feature>
<dbReference type="InterPro" id="IPR019207">
    <property type="entry name" value="DUF2092"/>
</dbReference>
<dbReference type="EMBL" id="JABCSC020000002">
    <property type="protein sequence ID" value="NSL55209.1"/>
    <property type="molecule type" value="Genomic_DNA"/>
</dbReference>
<dbReference type="RefSeq" id="WP_170021656.1">
    <property type="nucleotide sequence ID" value="NZ_JABCSC020000002.1"/>
</dbReference>
<dbReference type="SUPFAM" id="SSF89392">
    <property type="entry name" value="Prokaryotic lipoproteins and lipoprotein localization factors"/>
    <property type="match status" value="1"/>
</dbReference>
<keyword evidence="4" id="KW-1185">Reference proteome</keyword>
<dbReference type="Pfam" id="PF09865">
    <property type="entry name" value="DUF2092"/>
    <property type="match status" value="1"/>
</dbReference>
<evidence type="ECO:0000313" key="4">
    <source>
        <dbReference type="Proteomes" id="UP000778523"/>
    </source>
</evidence>
<dbReference type="Proteomes" id="UP000778523">
    <property type="component" value="Unassembled WGS sequence"/>
</dbReference>
<dbReference type="Gene3D" id="2.50.20.10">
    <property type="entry name" value="Lipoprotein localisation LolA/LolB/LppX"/>
    <property type="match status" value="1"/>
</dbReference>
<organism evidence="3 4">
    <name type="scientific">Uliginosibacterium aquaticum</name>
    <dbReference type="NCBI Taxonomy" id="2731212"/>
    <lineage>
        <taxon>Bacteria</taxon>
        <taxon>Pseudomonadati</taxon>
        <taxon>Pseudomonadota</taxon>
        <taxon>Betaproteobacteria</taxon>
        <taxon>Rhodocyclales</taxon>
        <taxon>Zoogloeaceae</taxon>
        <taxon>Uliginosibacterium</taxon>
    </lineage>
</organism>
<protein>
    <submittedName>
        <fullName evidence="3">DUF2092 domain-containing protein</fullName>
    </submittedName>
</protein>
<dbReference type="InterPro" id="IPR029046">
    <property type="entry name" value="LolA/LolB/LppX"/>
</dbReference>
<gene>
    <name evidence="3" type="ORF">HJ583_009255</name>
</gene>
<evidence type="ECO:0000313" key="3">
    <source>
        <dbReference type="EMBL" id="NSL55209.1"/>
    </source>
</evidence>
<name>A0ABX2IKL5_9RHOO</name>
<comment type="caution">
    <text evidence="3">The sequence shown here is derived from an EMBL/GenBank/DDBJ whole genome shotgun (WGS) entry which is preliminary data.</text>
</comment>
<feature type="signal peptide" evidence="2">
    <location>
        <begin position="1"/>
        <end position="29"/>
    </location>
</feature>
<proteinExistence type="predicted"/>
<evidence type="ECO:0000256" key="2">
    <source>
        <dbReference type="SAM" id="SignalP"/>
    </source>
</evidence>
<dbReference type="PIRSF" id="PIRSF012443">
    <property type="entry name" value="UCP012443"/>
    <property type="match status" value="1"/>
</dbReference>
<accession>A0ABX2IKL5</accession>
<sequence>MITFSRFRRMFRGAALLGLACLSLQNAQAQIEPEASALLKKATDFLAKQQKFSLNTRSSLEIVLDSGQKIQFDHTTAQSVQRPDKLRVERGGDLVKQLFIYDGKSLILSSPSQHVYARVPAPDTLEAMLDFARSSLDIIAPAGDLIYKDAYDILMTDVESGFVVGKGVVEGARCDHLAFRAPNVDWQIWIEDGQRPLIRKLILTTRDLASAPQFSVVVSRWDLMPAFTADTFRISPPKGAQKIDFVAPR</sequence>
<keyword evidence="1 2" id="KW-0732">Signal</keyword>
<evidence type="ECO:0000256" key="1">
    <source>
        <dbReference type="ARBA" id="ARBA00022729"/>
    </source>
</evidence>